<keyword evidence="6" id="KW-0119">Carbohydrate metabolism</keyword>
<dbReference type="EMBL" id="CP002801">
    <property type="protein sequence ID" value="AEH10934.1"/>
    <property type="molecule type" value="Genomic_DNA"/>
</dbReference>
<dbReference type="Pfam" id="PF10503">
    <property type="entry name" value="Esterase_PHB"/>
    <property type="match status" value="1"/>
</dbReference>
<dbReference type="InterPro" id="IPR010126">
    <property type="entry name" value="Esterase_phb"/>
</dbReference>
<feature type="region of interest" description="Disordered" evidence="8">
    <location>
        <begin position="365"/>
        <end position="386"/>
    </location>
</feature>
<evidence type="ECO:0000256" key="3">
    <source>
        <dbReference type="ARBA" id="ARBA00022651"/>
    </source>
</evidence>
<dbReference type="GO" id="GO:0045493">
    <property type="term" value="P:xylan catabolic process"/>
    <property type="evidence" value="ECO:0007669"/>
    <property type="project" value="UniProtKB-KW"/>
</dbReference>
<organism evidence="10 11">
    <name type="scientific">Candidatus Protofrankia datiscae</name>
    <dbReference type="NCBI Taxonomy" id="2716812"/>
    <lineage>
        <taxon>Bacteria</taxon>
        <taxon>Bacillati</taxon>
        <taxon>Actinomycetota</taxon>
        <taxon>Actinomycetes</taxon>
        <taxon>Frankiales</taxon>
        <taxon>Frankiaceae</taxon>
        <taxon>Protofrankia</taxon>
    </lineage>
</organism>
<dbReference type="PANTHER" id="PTHR38050:SF2">
    <property type="entry name" value="FERULOYL ESTERASE C-RELATED"/>
    <property type="match status" value="1"/>
</dbReference>
<evidence type="ECO:0000256" key="9">
    <source>
        <dbReference type="SAM" id="Phobius"/>
    </source>
</evidence>
<evidence type="ECO:0000256" key="4">
    <source>
        <dbReference type="ARBA" id="ARBA00022729"/>
    </source>
</evidence>
<feature type="transmembrane region" description="Helical" evidence="9">
    <location>
        <begin position="20"/>
        <end position="41"/>
    </location>
</feature>
<dbReference type="AlphaFoldDB" id="F8B3C6"/>
<evidence type="ECO:0000256" key="8">
    <source>
        <dbReference type="SAM" id="MobiDB-lite"/>
    </source>
</evidence>
<comment type="subcellular location">
    <subcellularLocation>
        <location evidence="1">Secreted</location>
    </subcellularLocation>
</comment>
<keyword evidence="5" id="KW-0378">Hydrolase</keyword>
<dbReference type="SUPFAM" id="SSF53474">
    <property type="entry name" value="alpha/beta-Hydrolases"/>
    <property type="match status" value="1"/>
</dbReference>
<dbReference type="PANTHER" id="PTHR38050">
    <property type="match status" value="1"/>
</dbReference>
<dbReference type="Proteomes" id="UP000001549">
    <property type="component" value="Chromosome"/>
</dbReference>
<dbReference type="STRING" id="656024.FsymDg_3656"/>
<keyword evidence="9" id="KW-0812">Transmembrane</keyword>
<evidence type="ECO:0000256" key="5">
    <source>
        <dbReference type="ARBA" id="ARBA00022801"/>
    </source>
</evidence>
<dbReference type="RefSeq" id="WP_013874816.1">
    <property type="nucleotide sequence ID" value="NC_015656.1"/>
</dbReference>
<dbReference type="InterPro" id="IPR029058">
    <property type="entry name" value="AB_hydrolase_fold"/>
</dbReference>
<keyword evidence="7" id="KW-0624">Polysaccharide degradation</keyword>
<evidence type="ECO:0000256" key="1">
    <source>
        <dbReference type="ARBA" id="ARBA00004613"/>
    </source>
</evidence>
<evidence type="ECO:0000313" key="10">
    <source>
        <dbReference type="EMBL" id="AEH10934.1"/>
    </source>
</evidence>
<name>F8B3C6_9ACTN</name>
<keyword evidence="9" id="KW-0472">Membrane</keyword>
<keyword evidence="2" id="KW-0964">Secreted</keyword>
<dbReference type="HOGENOM" id="CLU_651736_0_0_11"/>
<keyword evidence="3" id="KW-0858">Xylan degradation</keyword>
<keyword evidence="11" id="KW-1185">Reference proteome</keyword>
<keyword evidence="9" id="KW-1133">Transmembrane helix</keyword>
<dbReference type="InterPro" id="IPR043595">
    <property type="entry name" value="FaeB/C/D"/>
</dbReference>
<accession>F8B3C6</accession>
<feature type="region of interest" description="Disordered" evidence="8">
    <location>
        <begin position="50"/>
        <end position="81"/>
    </location>
</feature>
<proteinExistence type="predicted"/>
<protein>
    <submittedName>
        <fullName evidence="10">Poly(3-hydroxybutyrate) depolymerase-like protein</fullName>
    </submittedName>
</protein>
<evidence type="ECO:0000256" key="6">
    <source>
        <dbReference type="ARBA" id="ARBA00023277"/>
    </source>
</evidence>
<evidence type="ECO:0000313" key="11">
    <source>
        <dbReference type="Proteomes" id="UP000001549"/>
    </source>
</evidence>
<feature type="compositionally biased region" description="Low complexity" evidence="8">
    <location>
        <begin position="371"/>
        <end position="386"/>
    </location>
</feature>
<dbReference type="eggNOG" id="COG3509">
    <property type="taxonomic scope" value="Bacteria"/>
</dbReference>
<dbReference type="GO" id="GO:0005576">
    <property type="term" value="C:extracellular region"/>
    <property type="evidence" value="ECO:0007669"/>
    <property type="project" value="UniProtKB-SubCell"/>
</dbReference>
<dbReference type="Gene3D" id="3.40.50.1820">
    <property type="entry name" value="alpha/beta hydrolase"/>
    <property type="match status" value="1"/>
</dbReference>
<gene>
    <name evidence="10" type="ordered locus">FsymDg_3656</name>
</gene>
<evidence type="ECO:0000256" key="2">
    <source>
        <dbReference type="ARBA" id="ARBA00022525"/>
    </source>
</evidence>
<dbReference type="GO" id="GO:0030600">
    <property type="term" value="F:feruloyl esterase activity"/>
    <property type="evidence" value="ECO:0007669"/>
    <property type="project" value="InterPro"/>
</dbReference>
<reference evidence="10 11" key="1">
    <citation type="submission" date="2011-05" db="EMBL/GenBank/DDBJ databases">
        <title>Complete sequence of chromosome of Frankia symbiont of Datisca glomerata.</title>
        <authorList>
            <consortium name="US DOE Joint Genome Institute"/>
            <person name="Lucas S."/>
            <person name="Han J."/>
            <person name="Lapidus A."/>
            <person name="Cheng J.-F."/>
            <person name="Goodwin L."/>
            <person name="Pitluck S."/>
            <person name="Peters L."/>
            <person name="Mikhailova N."/>
            <person name="Chertkov O."/>
            <person name="Teshima H."/>
            <person name="Han C."/>
            <person name="Tapia R."/>
            <person name="Land M."/>
            <person name="Hauser L."/>
            <person name="Kyrpides N."/>
            <person name="Ivanova N."/>
            <person name="Pagani I."/>
            <person name="Berry A."/>
            <person name="Pawlowski K."/>
            <person name="Persson T."/>
            <person name="Vanden Heuvel B."/>
            <person name="Benson D."/>
            <person name="Woyke T."/>
        </authorList>
    </citation>
    <scope>NUCLEOTIDE SEQUENCE [LARGE SCALE GENOMIC DNA]</scope>
    <source>
        <strain evidence="11">4085684</strain>
    </source>
</reference>
<evidence type="ECO:0000256" key="7">
    <source>
        <dbReference type="ARBA" id="ARBA00023326"/>
    </source>
</evidence>
<keyword evidence="4" id="KW-0732">Signal</keyword>
<sequence>MPAGERRSARRVPPRRSPLWGPLVAVIGAIMIVVVLILYAGGHGGGTVTETGQSDAATGPDTASVLPGAAGGTGGAGTPRASASPAVVSGCVSGKNISAGSSHQTLRVGADTRGYQLAVPAGSIPARPLPLIVVFHAVGENAAAVEGYTHLSEVGARSGYAVATPDGVDGKWNFVRRPAAGPDDVAFVAALVNDLTARTCLDAQRVFATGLGDGADMAVTAACALPGVFAAVVPVASAVIPAACASPAPSLLAIHGTSDPVTPLDGGGADRPAPFDGTQAQPMEARLGRYAGFVGCGPAAPWIDDTGSLGLKRLIHTACPGGRDVGLLAVQGGGHVWPDPGASPPAGAARPRFSATEVALAYFRGHPQPAPASASPAAGTPTQAGR</sequence>
<dbReference type="KEGG" id="fsy:FsymDg_3656"/>